<proteinExistence type="predicted"/>
<dbReference type="EMBL" id="JAGXFD010000001">
    <property type="protein sequence ID" value="MBZ9567016.1"/>
    <property type="molecule type" value="Genomic_DNA"/>
</dbReference>
<dbReference type="RefSeq" id="WP_224420414.1">
    <property type="nucleotide sequence ID" value="NZ_JAGXFD010000001.1"/>
</dbReference>
<accession>A0ABS7WWM8</accession>
<sequence>MLTIEVRDGQARVVVDPWRSVDRETLSFLSAIADELGHRLPEGHYSLDTLADVIDKGNEEDSPVRAAVADRLRQLAELYTPGLRADPALVVHAENTEGRDFAVGDIHGQYDALQDALRAVDFDRRRDRLFCVGDLIDRGARSFDCLSLVFEPFCHCVLGNHEWLALKALGVQGTRHDWDLWQTNGGGWIHGENAREVKIRLEEAARYLPLGREVGVDGKRIGICHAEPPLNWGWLQDTPESLLEPTIWSRSRIREGDITPVGGIDAVVVGHTPVPEPLWLGNVFYADTGAFLRDGKLTLVNLADLAARVRSTPRAGQPAPGSDKEARRQ</sequence>
<dbReference type="InterPro" id="IPR029052">
    <property type="entry name" value="Metallo-depent_PP-like"/>
</dbReference>
<gene>
    <name evidence="2" type="ORF">KGQ91_04845</name>
</gene>
<evidence type="ECO:0000259" key="1">
    <source>
        <dbReference type="Pfam" id="PF00149"/>
    </source>
</evidence>
<feature type="domain" description="Calcineurin-like phosphoesterase" evidence="1">
    <location>
        <begin position="102"/>
        <end position="275"/>
    </location>
</feature>
<dbReference type="InterPro" id="IPR050126">
    <property type="entry name" value="Ap4A_hydrolase"/>
</dbReference>
<reference evidence="2 3" key="1">
    <citation type="submission" date="2021-05" db="EMBL/GenBank/DDBJ databases">
        <title>Petroleum and Energy Research Collection (APPE): ex situ preservation of microbial diversity associated with the oil industry and exploitation of its biotechnological potential.</title>
        <authorList>
            <person name="Paixao C.T.M."/>
            <person name="Gomes M.B."/>
            <person name="Oliveira V.M."/>
        </authorList>
    </citation>
    <scope>NUCLEOTIDE SEQUENCE [LARGE SCALE GENOMIC DNA]</scope>
    <source>
        <strain evidence="2 3">LIT2</strain>
    </source>
</reference>
<comment type="caution">
    <text evidence="2">The sequence shown here is derived from an EMBL/GenBank/DDBJ whole genome shotgun (WGS) entry which is preliminary data.</text>
</comment>
<keyword evidence="3" id="KW-1185">Reference proteome</keyword>
<evidence type="ECO:0000313" key="3">
    <source>
        <dbReference type="Proteomes" id="UP001319883"/>
    </source>
</evidence>
<dbReference type="Proteomes" id="UP001319883">
    <property type="component" value="Unassembled WGS sequence"/>
</dbReference>
<organism evidence="2 3">
    <name type="scientific">Modicisalibacter tunisiensis</name>
    <dbReference type="NCBI Taxonomy" id="390637"/>
    <lineage>
        <taxon>Bacteria</taxon>
        <taxon>Pseudomonadati</taxon>
        <taxon>Pseudomonadota</taxon>
        <taxon>Gammaproteobacteria</taxon>
        <taxon>Oceanospirillales</taxon>
        <taxon>Halomonadaceae</taxon>
        <taxon>Modicisalibacter</taxon>
    </lineage>
</organism>
<name>A0ABS7WWM8_9GAMM</name>
<dbReference type="SUPFAM" id="SSF56300">
    <property type="entry name" value="Metallo-dependent phosphatases"/>
    <property type="match status" value="1"/>
</dbReference>
<dbReference type="Pfam" id="PF00149">
    <property type="entry name" value="Metallophos"/>
    <property type="match status" value="1"/>
</dbReference>
<dbReference type="InterPro" id="IPR004843">
    <property type="entry name" value="Calcineurin-like_PHP"/>
</dbReference>
<dbReference type="PANTHER" id="PTHR42850:SF4">
    <property type="entry name" value="ZINC-DEPENDENT ENDOPOLYPHOSPHATASE"/>
    <property type="match status" value="1"/>
</dbReference>
<evidence type="ECO:0000313" key="2">
    <source>
        <dbReference type="EMBL" id="MBZ9567016.1"/>
    </source>
</evidence>
<dbReference type="PANTHER" id="PTHR42850">
    <property type="entry name" value="METALLOPHOSPHOESTERASE"/>
    <property type="match status" value="1"/>
</dbReference>
<dbReference type="Gene3D" id="3.60.21.10">
    <property type="match status" value="1"/>
</dbReference>
<protein>
    <submittedName>
        <fullName evidence="2">Metallophosphoesterase</fullName>
    </submittedName>
</protein>